<dbReference type="InterPro" id="IPR012347">
    <property type="entry name" value="Ferritin-like"/>
</dbReference>
<proteinExistence type="inferred from homology"/>
<organism evidence="5 6">
    <name type="scientific">Dictyobacter vulcani</name>
    <dbReference type="NCBI Taxonomy" id="2607529"/>
    <lineage>
        <taxon>Bacteria</taxon>
        <taxon>Bacillati</taxon>
        <taxon>Chloroflexota</taxon>
        <taxon>Ktedonobacteria</taxon>
        <taxon>Ktedonobacterales</taxon>
        <taxon>Dictyobacteraceae</taxon>
        <taxon>Dictyobacter</taxon>
    </lineage>
</organism>
<comment type="caution">
    <text evidence="5">The sequence shown here is derived from an EMBL/GenBank/DDBJ whole genome shotgun (WGS) entry which is preliminary data.</text>
</comment>
<name>A0A5J4KJ56_9CHLR</name>
<dbReference type="Gene3D" id="1.20.1260.10">
    <property type="match status" value="1"/>
</dbReference>
<sequence>MFFHVQKLINQIVPDEPDPEAANALQEGLGGQFGEMRTMMQYLFQSFNFRGDAKPYFDLIQGIGIEEISHVELIATTINRLLDGSPRYQGKNGSVPGEKGATPLNVALTHGNIQHFLVGAQGAMPVDSTGNPWSGSYVYNSGNLVLDLLYNLMLESTGRLQKCRLYEMTKNKTARSTISYLIVRDHAHENAYAKALESLGVNWGKVLPIPKYDAMKLPEVRVLMEKGVHLEQHHWRLDGSEMEKIFRGPSPSGPGELHTTSKPPEGTPVKLGPIRPEEFAPGLPPELLELTQQAALLA</sequence>
<dbReference type="AlphaFoldDB" id="A0A5J4KJ56"/>
<dbReference type="SUPFAM" id="SSF47240">
    <property type="entry name" value="Ferritin-like"/>
    <property type="match status" value="1"/>
</dbReference>
<dbReference type="RefSeq" id="WP_151755794.1">
    <property type="nucleotide sequence ID" value="NZ_BKZW01000001.1"/>
</dbReference>
<protein>
    <submittedName>
        <fullName evidence="5">Mn-containing catalase</fullName>
    </submittedName>
</protein>
<comment type="similarity">
    <text evidence="1">Belongs to the manganese catalase family.</text>
</comment>
<keyword evidence="2" id="KW-0464">Manganese</keyword>
<dbReference type="CDD" id="cd01051">
    <property type="entry name" value="Mn_catalase"/>
    <property type="match status" value="1"/>
</dbReference>
<evidence type="ECO:0000256" key="1">
    <source>
        <dbReference type="ARBA" id="ARBA00007644"/>
    </source>
</evidence>
<reference evidence="5 6" key="1">
    <citation type="submission" date="2019-10" db="EMBL/GenBank/DDBJ databases">
        <title>Dictyobacter vulcani sp. nov., within the class Ktedonobacteria, isolated from soil of volcanic Mt. Zao.</title>
        <authorList>
            <person name="Zheng Y."/>
            <person name="Wang C.M."/>
            <person name="Sakai Y."/>
            <person name="Abe K."/>
            <person name="Yokota A."/>
            <person name="Yabe S."/>
        </authorList>
    </citation>
    <scope>NUCLEOTIDE SEQUENCE [LARGE SCALE GENOMIC DNA]</scope>
    <source>
        <strain evidence="5 6">W12</strain>
    </source>
</reference>
<keyword evidence="6" id="KW-1185">Reference proteome</keyword>
<dbReference type="Pfam" id="PF05067">
    <property type="entry name" value="Mn_catalase"/>
    <property type="match status" value="1"/>
</dbReference>
<accession>A0A5J4KJ56</accession>
<feature type="binding site" evidence="2">
    <location>
        <position position="155"/>
    </location>
    <ligand>
        <name>Mn(2+)</name>
        <dbReference type="ChEBI" id="CHEBI:29035"/>
        <label>1</label>
    </ligand>
</feature>
<evidence type="ECO:0000313" key="5">
    <source>
        <dbReference type="EMBL" id="GER87835.1"/>
    </source>
</evidence>
<dbReference type="InterPro" id="IPR039377">
    <property type="entry name" value="Mn_catalase_dom"/>
</dbReference>
<gene>
    <name evidence="5" type="ORF">KDW_19970</name>
</gene>
<keyword evidence="3" id="KW-0106">Calcium</keyword>
<comment type="cofactor">
    <cofactor evidence="2">
        <name>Mn(2+)</name>
        <dbReference type="ChEBI" id="CHEBI:29035"/>
    </cofactor>
    <text evidence="2">Binds 2 manganese ions per subunit.</text>
</comment>
<comment type="cofactor">
    <cofactor evidence="3">
        <name>Ca(2+)</name>
        <dbReference type="ChEBI" id="CHEBI:29108"/>
    </cofactor>
    <text evidence="3">Binds 1 Ca(2+) ion per subunit.</text>
</comment>
<evidence type="ECO:0000256" key="3">
    <source>
        <dbReference type="PIRSR" id="PIRSR607760-2"/>
    </source>
</evidence>
<dbReference type="Proteomes" id="UP000326912">
    <property type="component" value="Unassembled WGS sequence"/>
</dbReference>
<feature type="binding site" evidence="2">
    <location>
        <position position="35"/>
    </location>
    <ligand>
        <name>Mn(2+)</name>
        <dbReference type="ChEBI" id="CHEBI:29035"/>
        <label>1</label>
    </ligand>
</feature>
<keyword evidence="2" id="KW-0479">Metal-binding</keyword>
<dbReference type="EMBL" id="BKZW01000001">
    <property type="protein sequence ID" value="GER87835.1"/>
    <property type="molecule type" value="Genomic_DNA"/>
</dbReference>
<feature type="binding site" evidence="2">
    <location>
        <position position="67"/>
    </location>
    <ligand>
        <name>Mn(2+)</name>
        <dbReference type="ChEBI" id="CHEBI:29035"/>
        <label>1</label>
    </ligand>
</feature>
<feature type="region of interest" description="Disordered" evidence="4">
    <location>
        <begin position="247"/>
        <end position="285"/>
    </location>
</feature>
<dbReference type="InterPro" id="IPR009078">
    <property type="entry name" value="Ferritin-like_SF"/>
</dbReference>
<dbReference type="GO" id="GO:0046872">
    <property type="term" value="F:metal ion binding"/>
    <property type="evidence" value="ECO:0007669"/>
    <property type="project" value="UniProtKB-KW"/>
</dbReference>
<evidence type="ECO:0000313" key="6">
    <source>
        <dbReference type="Proteomes" id="UP000326912"/>
    </source>
</evidence>
<feature type="binding site" evidence="2">
    <location>
        <position position="70"/>
    </location>
    <ligand>
        <name>Mn(2+)</name>
        <dbReference type="ChEBI" id="CHEBI:29035"/>
        <label>1</label>
    </ligand>
</feature>
<feature type="binding site" evidence="3">
    <location>
        <position position="58"/>
    </location>
    <ligand>
        <name>Ca(2+)</name>
        <dbReference type="ChEBI" id="CHEBI:29108"/>
    </ligand>
</feature>
<feature type="binding site" evidence="2">
    <location>
        <position position="188"/>
    </location>
    <ligand>
        <name>Mn(2+)</name>
        <dbReference type="ChEBI" id="CHEBI:29035"/>
        <label>1</label>
    </ligand>
</feature>
<evidence type="ECO:0000256" key="2">
    <source>
        <dbReference type="PIRSR" id="PIRSR607760-1"/>
    </source>
</evidence>
<evidence type="ECO:0000256" key="4">
    <source>
        <dbReference type="SAM" id="MobiDB-lite"/>
    </source>
</evidence>
<dbReference type="InterPro" id="IPR007760">
    <property type="entry name" value="Mn_catalase"/>
</dbReference>